<dbReference type="InterPro" id="IPR036291">
    <property type="entry name" value="NAD(P)-bd_dom_sf"/>
</dbReference>
<organism evidence="3">
    <name type="scientific">marine metagenome</name>
    <dbReference type="NCBI Taxonomy" id="408172"/>
    <lineage>
        <taxon>unclassified sequences</taxon>
        <taxon>metagenomes</taxon>
        <taxon>ecological metagenomes</taxon>
    </lineage>
</organism>
<name>A0A382PJP6_9ZZZZ</name>
<dbReference type="EMBL" id="UINC01107812">
    <property type="protein sequence ID" value="SVC73466.1"/>
    <property type="molecule type" value="Genomic_DNA"/>
</dbReference>
<dbReference type="GO" id="GO:0016491">
    <property type="term" value="F:oxidoreductase activity"/>
    <property type="evidence" value="ECO:0007669"/>
    <property type="project" value="UniProtKB-KW"/>
</dbReference>
<dbReference type="PANTHER" id="PTHR43639">
    <property type="entry name" value="OXIDOREDUCTASE, SHORT-CHAIN DEHYDROGENASE/REDUCTASE FAMILY (AFU_ORTHOLOGUE AFUA_5G02870)"/>
    <property type="match status" value="1"/>
</dbReference>
<comment type="similarity">
    <text evidence="1">Belongs to the short-chain dehydrogenases/reductases (SDR) family.</text>
</comment>
<dbReference type="PANTHER" id="PTHR43639:SF1">
    <property type="entry name" value="SHORT-CHAIN DEHYDROGENASE_REDUCTASE FAMILY PROTEIN"/>
    <property type="match status" value="1"/>
</dbReference>
<protein>
    <recommendedName>
        <fullName evidence="4">Short-chain dehydrogenase/reductase SDR</fullName>
    </recommendedName>
</protein>
<evidence type="ECO:0000313" key="3">
    <source>
        <dbReference type="EMBL" id="SVC73466.1"/>
    </source>
</evidence>
<dbReference type="InterPro" id="IPR002347">
    <property type="entry name" value="SDR_fam"/>
</dbReference>
<gene>
    <name evidence="3" type="ORF">METZ01_LOCUS326320</name>
</gene>
<proteinExistence type="inferred from homology"/>
<dbReference type="Pfam" id="PF00106">
    <property type="entry name" value="adh_short"/>
    <property type="match status" value="1"/>
</dbReference>
<dbReference type="Gene3D" id="3.40.50.720">
    <property type="entry name" value="NAD(P)-binding Rossmann-like Domain"/>
    <property type="match status" value="1"/>
</dbReference>
<sequence length="124" mass="13561">MPRPACLVTGSSSGIGAAVVRHFAAQGWDVVVNYNSGRERAEAIATQIRQDHGVDVFVIGADLSQRDEPFRLVDAAVAHFGRLDVAISNSGVTNYIRGDDGELIRHRFHETPPDHLDKEMARVL</sequence>
<evidence type="ECO:0000256" key="2">
    <source>
        <dbReference type="ARBA" id="ARBA00023002"/>
    </source>
</evidence>
<reference evidence="3" key="1">
    <citation type="submission" date="2018-05" db="EMBL/GenBank/DDBJ databases">
        <authorList>
            <person name="Lanie J.A."/>
            <person name="Ng W.-L."/>
            <person name="Kazmierczak K.M."/>
            <person name="Andrzejewski T.M."/>
            <person name="Davidsen T.M."/>
            <person name="Wayne K.J."/>
            <person name="Tettelin H."/>
            <person name="Glass J.I."/>
            <person name="Rusch D."/>
            <person name="Podicherti R."/>
            <person name="Tsui H.-C.T."/>
            <person name="Winkler M.E."/>
        </authorList>
    </citation>
    <scope>NUCLEOTIDE SEQUENCE</scope>
</reference>
<keyword evidence="2" id="KW-0560">Oxidoreductase</keyword>
<evidence type="ECO:0000256" key="1">
    <source>
        <dbReference type="ARBA" id="ARBA00006484"/>
    </source>
</evidence>
<feature type="non-terminal residue" evidence="3">
    <location>
        <position position="124"/>
    </location>
</feature>
<accession>A0A382PJP6</accession>
<dbReference type="SUPFAM" id="SSF51735">
    <property type="entry name" value="NAD(P)-binding Rossmann-fold domains"/>
    <property type="match status" value="1"/>
</dbReference>
<dbReference type="PRINTS" id="PR00081">
    <property type="entry name" value="GDHRDH"/>
</dbReference>
<evidence type="ECO:0008006" key="4">
    <source>
        <dbReference type="Google" id="ProtNLM"/>
    </source>
</evidence>
<dbReference type="AlphaFoldDB" id="A0A382PJP6"/>